<protein>
    <recommendedName>
        <fullName evidence="2">RRM domain-containing protein</fullName>
    </recommendedName>
</protein>
<dbReference type="Pfam" id="PF00076">
    <property type="entry name" value="RRM_1"/>
    <property type="match status" value="1"/>
</dbReference>
<evidence type="ECO:0000259" key="2">
    <source>
        <dbReference type="Pfam" id="PF00076"/>
    </source>
</evidence>
<gene>
    <name evidence="3" type="ORF">TM35_000431150</name>
</gene>
<dbReference type="PANTHER" id="PTHR32343">
    <property type="entry name" value="SERINE/ARGININE-RICH SPLICING FACTOR"/>
    <property type="match status" value="1"/>
</dbReference>
<dbReference type="InterPro" id="IPR035979">
    <property type="entry name" value="RBD_domain_sf"/>
</dbReference>
<dbReference type="Gene3D" id="3.30.70.330">
    <property type="match status" value="1"/>
</dbReference>
<comment type="caution">
    <text evidence="3">The sequence shown here is derived from an EMBL/GenBank/DDBJ whole genome shotgun (WGS) entry which is preliminary data.</text>
</comment>
<dbReference type="EMBL" id="NBCO01000043">
    <property type="protein sequence ID" value="ORC84547.1"/>
    <property type="molecule type" value="Genomic_DNA"/>
</dbReference>
<reference evidence="3 4" key="1">
    <citation type="submission" date="2017-03" db="EMBL/GenBank/DDBJ databases">
        <title>An alternative strategy for trypanosome survival in the mammalian bloodstream revealed through genome and transcriptome analysis of the ubiquitous bovine parasite Trypanosoma (Megatrypanum) theileri.</title>
        <authorList>
            <person name="Kelly S."/>
            <person name="Ivens A."/>
            <person name="Mott A."/>
            <person name="O'Neill E."/>
            <person name="Emms D."/>
            <person name="Macleod O."/>
            <person name="Voorheis P."/>
            <person name="Matthews J."/>
            <person name="Matthews K."/>
            <person name="Carrington M."/>
        </authorList>
    </citation>
    <scope>NUCLEOTIDE SEQUENCE [LARGE SCALE GENOMIC DNA]</scope>
    <source>
        <strain evidence="3">Edinburgh</strain>
    </source>
</reference>
<feature type="domain" description="RRM" evidence="2">
    <location>
        <begin position="10"/>
        <end position="74"/>
    </location>
</feature>
<dbReference type="Proteomes" id="UP000192257">
    <property type="component" value="Unassembled WGS sequence"/>
</dbReference>
<dbReference type="RefSeq" id="XP_028878613.1">
    <property type="nucleotide sequence ID" value="XM_029030014.1"/>
</dbReference>
<accession>A0A1X0NIS8</accession>
<name>A0A1X0NIS8_9TRYP</name>
<organism evidence="3 4">
    <name type="scientific">Trypanosoma theileri</name>
    <dbReference type="NCBI Taxonomy" id="67003"/>
    <lineage>
        <taxon>Eukaryota</taxon>
        <taxon>Discoba</taxon>
        <taxon>Euglenozoa</taxon>
        <taxon>Kinetoplastea</taxon>
        <taxon>Metakinetoplastina</taxon>
        <taxon>Trypanosomatida</taxon>
        <taxon>Trypanosomatidae</taxon>
        <taxon>Trypanosoma</taxon>
    </lineage>
</organism>
<proteinExistence type="predicted"/>
<dbReference type="AlphaFoldDB" id="A0A1X0NIS8"/>
<evidence type="ECO:0000313" key="3">
    <source>
        <dbReference type="EMBL" id="ORC84547.1"/>
    </source>
</evidence>
<evidence type="ECO:0000313" key="4">
    <source>
        <dbReference type="Proteomes" id="UP000192257"/>
    </source>
</evidence>
<dbReference type="OrthoDB" id="7763451at2759"/>
<feature type="region of interest" description="Disordered" evidence="1">
    <location>
        <begin position="92"/>
        <end position="125"/>
    </location>
</feature>
<dbReference type="SUPFAM" id="SSF54928">
    <property type="entry name" value="RNA-binding domain, RBD"/>
    <property type="match status" value="1"/>
</dbReference>
<keyword evidence="4" id="KW-1185">Reference proteome</keyword>
<dbReference type="InterPro" id="IPR012677">
    <property type="entry name" value="Nucleotide-bd_a/b_plait_sf"/>
</dbReference>
<feature type="compositionally biased region" description="Low complexity" evidence="1">
    <location>
        <begin position="94"/>
        <end position="114"/>
    </location>
</feature>
<dbReference type="VEuPathDB" id="TriTrypDB:TM35_000431150"/>
<evidence type="ECO:0000256" key="1">
    <source>
        <dbReference type="SAM" id="MobiDB-lite"/>
    </source>
</evidence>
<sequence length="212" mass="23198">MSTTNFVKLNGISSDATARDVEEFMMYCGSVRTVVLTADAMSETGQSAIVEFENSNGVEMAQLLSGAVFQHHEVHIEPFNDQKKNVETEIGASTGTIPTGIPTTTTTTTTATTTVPNPDSTENYRPPSLLRSAMEAMEKLQERKILSKGGKLLNRLREEAKQVPKGISSVTLQVIDSVESNNVAPGTKATLDQWDYMPTQPQWGKKAEWDDK</sequence>
<dbReference type="GO" id="GO:0003723">
    <property type="term" value="F:RNA binding"/>
    <property type="evidence" value="ECO:0007669"/>
    <property type="project" value="InterPro"/>
</dbReference>
<dbReference type="GeneID" id="39989794"/>
<dbReference type="InterPro" id="IPR000504">
    <property type="entry name" value="RRM_dom"/>
</dbReference>
<dbReference type="PANTHER" id="PTHR32343:SF10">
    <property type="entry name" value="RNA-BINDING REGION RNP-1 DOMAIN-CONTAINING PROTEIN"/>
    <property type="match status" value="1"/>
</dbReference>